<evidence type="ECO:0000256" key="6">
    <source>
        <dbReference type="ARBA" id="ARBA00018236"/>
    </source>
</evidence>
<evidence type="ECO:0000256" key="10">
    <source>
        <dbReference type="PIRSR" id="PIRSR001480-1"/>
    </source>
</evidence>
<protein>
    <recommendedName>
        <fullName evidence="6 12">Mannose-6-phosphate isomerase</fullName>
        <ecNumber evidence="5 12">5.3.1.8</ecNumber>
    </recommendedName>
</protein>
<dbReference type="Gene3D" id="1.10.441.10">
    <property type="entry name" value="Phosphomannose Isomerase, domain 2"/>
    <property type="match status" value="1"/>
</dbReference>
<dbReference type="GO" id="GO:0008270">
    <property type="term" value="F:zinc ion binding"/>
    <property type="evidence" value="ECO:0007669"/>
    <property type="project" value="InterPro"/>
</dbReference>
<dbReference type="Proteomes" id="UP000253472">
    <property type="component" value="Unassembled WGS sequence"/>
</dbReference>
<keyword evidence="19" id="KW-1185">Reference proteome</keyword>
<evidence type="ECO:0000256" key="7">
    <source>
        <dbReference type="ARBA" id="ARBA00022723"/>
    </source>
</evidence>
<feature type="active site" evidence="10">
    <location>
        <position position="304"/>
    </location>
</feature>
<evidence type="ECO:0000256" key="13">
    <source>
        <dbReference type="RuleBase" id="RU004189"/>
    </source>
</evidence>
<evidence type="ECO:0000259" key="16">
    <source>
        <dbReference type="Pfam" id="PF20511"/>
    </source>
</evidence>
<comment type="function">
    <text evidence="2">Involved in the synthesis of the GDP-mannose and dolichol-phosphate-mannose required for a number of critical mannosyl transfer reactions.</text>
</comment>
<comment type="cofactor">
    <cofactor evidence="11 12">
        <name>Zn(2+)</name>
        <dbReference type="ChEBI" id="CHEBI:29105"/>
    </cofactor>
    <text evidence="11 12">Binds 1 zinc ion per subunit.</text>
</comment>
<dbReference type="InterPro" id="IPR018050">
    <property type="entry name" value="Pmannose_isomerase-type1_CS"/>
</dbReference>
<evidence type="ECO:0000259" key="15">
    <source>
        <dbReference type="Pfam" id="PF01238"/>
    </source>
</evidence>
<feature type="domain" description="Phosphomannose isomerase type I catalytic" evidence="16">
    <location>
        <begin position="6"/>
        <end position="155"/>
    </location>
</feature>
<organism evidence="18 19">
    <name type="scientific">Candida viswanathii</name>
    <dbReference type="NCBI Taxonomy" id="5486"/>
    <lineage>
        <taxon>Eukaryota</taxon>
        <taxon>Fungi</taxon>
        <taxon>Dikarya</taxon>
        <taxon>Ascomycota</taxon>
        <taxon>Saccharomycotina</taxon>
        <taxon>Pichiomycetes</taxon>
        <taxon>Debaryomycetaceae</taxon>
        <taxon>Candida/Lodderomyces clade</taxon>
        <taxon>Candida</taxon>
    </lineage>
</organism>
<dbReference type="PANTHER" id="PTHR10309">
    <property type="entry name" value="MANNOSE-6-PHOSPHATE ISOMERASE"/>
    <property type="match status" value="1"/>
</dbReference>
<dbReference type="EC" id="5.3.1.8" evidence="5 12"/>
<comment type="pathway">
    <text evidence="3 14">Nucleotide-sugar biosynthesis; GDP-alpha-D-mannose biosynthesis; alpha-D-mannose 1-phosphate from D-fructose 6-phosphate: step 1/2.</text>
</comment>
<dbReference type="InterPro" id="IPR046457">
    <property type="entry name" value="PMI_typeI_cat"/>
</dbReference>
<dbReference type="Pfam" id="PF20511">
    <property type="entry name" value="PMI_typeI_cat"/>
    <property type="match status" value="1"/>
</dbReference>
<evidence type="ECO:0000256" key="4">
    <source>
        <dbReference type="ARBA" id="ARBA00010772"/>
    </source>
</evidence>
<feature type="domain" description="Phosphomannose isomerase type I helical insertion" evidence="17">
    <location>
        <begin position="172"/>
        <end position="266"/>
    </location>
</feature>
<dbReference type="PANTHER" id="PTHR10309:SF0">
    <property type="entry name" value="MANNOSE-6-PHOSPHATE ISOMERASE"/>
    <property type="match status" value="1"/>
</dbReference>
<dbReference type="InterPro" id="IPR046458">
    <property type="entry name" value="PMI_typeI_hel"/>
</dbReference>
<keyword evidence="9 12" id="KW-0413">Isomerase</keyword>
<dbReference type="Pfam" id="PF20512">
    <property type="entry name" value="PMI_typeI_hel"/>
    <property type="match status" value="1"/>
</dbReference>
<dbReference type="NCBIfam" id="TIGR00218">
    <property type="entry name" value="manA"/>
    <property type="match status" value="1"/>
</dbReference>
<feature type="binding site" evidence="11">
    <location>
        <position position="113"/>
    </location>
    <ligand>
        <name>Zn(2+)</name>
        <dbReference type="ChEBI" id="CHEBI:29105"/>
    </ligand>
</feature>
<reference evidence="18 19" key="1">
    <citation type="submission" date="2018-06" db="EMBL/GenBank/DDBJ databases">
        <title>Whole genome sequencing of Candida tropicalis (genome annotated by CSBL at Korea University).</title>
        <authorList>
            <person name="Ahn J."/>
        </authorList>
    </citation>
    <scope>NUCLEOTIDE SEQUENCE [LARGE SCALE GENOMIC DNA]</scope>
    <source>
        <strain evidence="18 19">ATCC 20962</strain>
    </source>
</reference>
<dbReference type="Gene3D" id="2.60.120.10">
    <property type="entry name" value="Jelly Rolls"/>
    <property type="match status" value="2"/>
</dbReference>
<feature type="binding site" evidence="11">
    <location>
        <position position="138"/>
    </location>
    <ligand>
        <name>Zn(2+)</name>
        <dbReference type="ChEBI" id="CHEBI:29105"/>
    </ligand>
</feature>
<evidence type="ECO:0000256" key="9">
    <source>
        <dbReference type="ARBA" id="ARBA00023235"/>
    </source>
</evidence>
<gene>
    <name evidence="18" type="primary">PMI1_1</name>
    <name evidence="18" type="ORF">Cantr_04511</name>
</gene>
<dbReference type="PIRSF" id="PIRSF001480">
    <property type="entry name" value="Mannose-6-phosphate_isomerase"/>
    <property type="match status" value="1"/>
</dbReference>
<dbReference type="UniPathway" id="UPA00126">
    <property type="reaction ID" value="UER00423"/>
</dbReference>
<dbReference type="AlphaFoldDB" id="A0A367XP15"/>
<comment type="similarity">
    <text evidence="4 13">Belongs to the mannose-6-phosphate isomerase type 1 family.</text>
</comment>
<dbReference type="PROSITE" id="PS00965">
    <property type="entry name" value="PMI_I_1"/>
    <property type="match status" value="1"/>
</dbReference>
<dbReference type="PRINTS" id="PR00714">
    <property type="entry name" value="MAN6PISMRASE"/>
</dbReference>
<dbReference type="Pfam" id="PF01238">
    <property type="entry name" value="PMI_typeI_C"/>
    <property type="match status" value="1"/>
</dbReference>
<feature type="domain" description="Phosphomannose isomerase type I C-terminal" evidence="15">
    <location>
        <begin position="348"/>
        <end position="395"/>
    </location>
</feature>
<dbReference type="GO" id="GO:0005975">
    <property type="term" value="P:carbohydrate metabolic process"/>
    <property type="evidence" value="ECO:0007669"/>
    <property type="project" value="InterPro"/>
</dbReference>
<evidence type="ECO:0000256" key="14">
    <source>
        <dbReference type="RuleBase" id="RU004248"/>
    </source>
</evidence>
<proteinExistence type="inferred from homology"/>
<dbReference type="PROSITE" id="PS00966">
    <property type="entry name" value="PMI_I_2"/>
    <property type="match status" value="1"/>
</dbReference>
<dbReference type="GO" id="GO:0005829">
    <property type="term" value="C:cytosol"/>
    <property type="evidence" value="ECO:0007669"/>
    <property type="project" value="TreeGrafter"/>
</dbReference>
<dbReference type="InterPro" id="IPR046456">
    <property type="entry name" value="PMI_typeI_C"/>
</dbReference>
<feature type="binding site" evidence="11">
    <location>
        <position position="285"/>
    </location>
    <ligand>
        <name>Zn(2+)</name>
        <dbReference type="ChEBI" id="CHEBI:29105"/>
    </ligand>
</feature>
<evidence type="ECO:0000259" key="17">
    <source>
        <dbReference type="Pfam" id="PF20512"/>
    </source>
</evidence>
<dbReference type="EMBL" id="QLNQ01000030">
    <property type="protein sequence ID" value="RCK55318.1"/>
    <property type="molecule type" value="Genomic_DNA"/>
</dbReference>
<dbReference type="STRING" id="5486.A0A367XP15"/>
<evidence type="ECO:0000256" key="1">
    <source>
        <dbReference type="ARBA" id="ARBA00000757"/>
    </source>
</evidence>
<dbReference type="SUPFAM" id="SSF51182">
    <property type="entry name" value="RmlC-like cupins"/>
    <property type="match status" value="1"/>
</dbReference>
<keyword evidence="8 11" id="KW-0862">Zinc</keyword>
<name>A0A367XP15_9ASCO</name>
<keyword evidence="7 11" id="KW-0479">Metal-binding</keyword>
<accession>A0A367XP15</accession>
<dbReference type="InterPro" id="IPR001250">
    <property type="entry name" value="Man6P_Isoase-1"/>
</dbReference>
<evidence type="ECO:0000313" key="19">
    <source>
        <dbReference type="Proteomes" id="UP000253472"/>
    </source>
</evidence>
<evidence type="ECO:0000256" key="3">
    <source>
        <dbReference type="ARBA" id="ARBA00004666"/>
    </source>
</evidence>
<dbReference type="InterPro" id="IPR011051">
    <property type="entry name" value="RmlC_Cupin_sf"/>
</dbReference>
<evidence type="ECO:0000256" key="12">
    <source>
        <dbReference type="RuleBase" id="RU000611"/>
    </source>
</evidence>
<sequence>MATDKLFRIQCGYQNYDWGKVGSSSAVAQFAHNSDRSIAIDENKPYAELWMGTHPSVPSKAIDLGNKTLRDLVNANPKEYLGESIINKFGDSEGLPFLFKVLSIEKVLSIQAHPDKELGAILHARDPKNYPDDNHKPEMAIAITEFEAFCGFKPLDQLSRSLTTIPELNSVIGQKLVDEFVGGVVIGAETGSPEDKNNKKLLQKVFGKLMNTQCNDLTQKAADLVVRTAEQPELFKDIDPRLPALVHRLNSQFPNDVGLFCGCLLLNHVLLQPGEAMFLQAKEPHAYITGDIIECMAASDNVVRAGFTPKFKDVENLVEMLTYSCVSIEKQKMPLQEFPRSTGTAIRSVLYDPPIEEFSVLQTIFDKTKGGKQTMEGVQGPSIIIGTHGSGSIQIKGDDSTRQKLDTGYVFFVAPDVAIELIADENQQQDFTTYRAFVEA</sequence>
<dbReference type="OrthoDB" id="6605218at2759"/>
<dbReference type="GO" id="GO:0004476">
    <property type="term" value="F:mannose-6-phosphate isomerase activity"/>
    <property type="evidence" value="ECO:0007669"/>
    <property type="project" value="UniProtKB-EC"/>
</dbReference>
<dbReference type="CDD" id="cd07011">
    <property type="entry name" value="cupin_PMI_type_I_N"/>
    <property type="match status" value="1"/>
</dbReference>
<evidence type="ECO:0000256" key="2">
    <source>
        <dbReference type="ARBA" id="ARBA00002564"/>
    </source>
</evidence>
<dbReference type="InterPro" id="IPR014710">
    <property type="entry name" value="RmlC-like_jellyroll"/>
</dbReference>
<evidence type="ECO:0000256" key="8">
    <source>
        <dbReference type="ARBA" id="ARBA00022833"/>
    </source>
</evidence>
<feature type="binding site" evidence="11">
    <location>
        <position position="111"/>
    </location>
    <ligand>
        <name>Zn(2+)</name>
        <dbReference type="ChEBI" id="CHEBI:29105"/>
    </ligand>
</feature>
<dbReference type="InterPro" id="IPR016305">
    <property type="entry name" value="Mannose-6-P_Isomerase"/>
</dbReference>
<comment type="catalytic activity">
    <reaction evidence="1 12">
        <text>D-mannose 6-phosphate = D-fructose 6-phosphate</text>
        <dbReference type="Rhea" id="RHEA:12356"/>
        <dbReference type="ChEBI" id="CHEBI:58735"/>
        <dbReference type="ChEBI" id="CHEBI:61527"/>
        <dbReference type="EC" id="5.3.1.8"/>
    </reaction>
</comment>
<dbReference type="GO" id="GO:0009298">
    <property type="term" value="P:GDP-mannose biosynthetic process"/>
    <property type="evidence" value="ECO:0007669"/>
    <property type="project" value="UniProtKB-UniPathway"/>
</dbReference>
<evidence type="ECO:0000313" key="18">
    <source>
        <dbReference type="EMBL" id="RCK55318.1"/>
    </source>
</evidence>
<evidence type="ECO:0000256" key="5">
    <source>
        <dbReference type="ARBA" id="ARBA00011956"/>
    </source>
</evidence>
<evidence type="ECO:0000256" key="11">
    <source>
        <dbReference type="PIRSR" id="PIRSR001480-2"/>
    </source>
</evidence>
<comment type="caution">
    <text evidence="18">The sequence shown here is derived from an EMBL/GenBank/DDBJ whole genome shotgun (WGS) entry which is preliminary data.</text>
</comment>